<dbReference type="SUPFAM" id="SSF69318">
    <property type="entry name" value="Integrin alpha N-terminal domain"/>
    <property type="match status" value="2"/>
</dbReference>
<evidence type="ECO:0000256" key="2">
    <source>
        <dbReference type="SAM" id="SignalP"/>
    </source>
</evidence>
<proteinExistence type="predicted"/>
<dbReference type="Pfam" id="PF13585">
    <property type="entry name" value="CHU_C"/>
    <property type="match status" value="1"/>
</dbReference>
<evidence type="ECO:0000313" key="3">
    <source>
        <dbReference type="EMBL" id="NLR91937.1"/>
    </source>
</evidence>
<dbReference type="NCBIfam" id="TIGR04131">
    <property type="entry name" value="Bac_Flav_CTERM"/>
    <property type="match status" value="1"/>
</dbReference>
<sequence length="1784" mass="197132">MFWHTTKALLLLLLLSTISYGQNTEICNNGIDDDNDGLIDCYDPDCAFSPDCRGSIVNNFSLGCNFDDYPNTPSIYFSEKLNSHDLGIVIDKASGVLVGDMDNDGVAELVVKSSTDGMIYILNTVDQSVKYSIPIEGSSHSYSQMAIADVDGNGNGDIFINVGKNIHRYEFGSSGVIAKTTVGVGHEYQSPQLADFNEDGIPEVYIGNAIYNAIDLTSIIAFDNDLSSGNSVGQEAFSIAYNIFDVGDRKPTLGTFSSSDHVDGLELVAGNVVYAVDISGQSLTKISEVPNNDGFVSIADFDGDHRPEIVTVTQENNQAEVYLWSPYNQTVLGEYFLTSSTIGGRVAIGDVDGDQVPEIIGTGQYQLYILDYEDGNLDEQWIFDQTSNDIGLAGVSLFDLNGDGKSEIFFNDDTKVYAIRNQEGTFNVSSYEVSGENRAEYPIVADIDNDGQTEVIVTSGGTDDGGLIAINAYDQFWVTAQSYWNQNGFHITNTNFQLEIAQELQSNLHSYFDGILNTFSSQASYYTPEMDVLNAAPDIVLRRVQSDVALCNNNGILNMIMTVQNVGNQVVPSNMVVSIFDGNPYETSATLIDTLHTSVPIHPLDTLQFTLQNRIPTDGSTVNAFVVLNHNPYNFDNTVKEMPIPADSVYSNIQECNFTNNLIGPFIIEDCLVPVIVDLDNDNSSGRTGLDYESNYFVGTQQSGRISDIDTRVFAFSAGALNRVEISFADGQPLEATDSLMIRGVLPSGIGVNSPSDTQNIVLLGVASTDAYEEALKLIYFTNAALTDRSQRQIEVKAQLVPNEDFGPVATAYVNIKARPTSSDQSLTIDEDELYTFSTTNFPFNSLDALSFDGIRVSYPDDTNDFKGTLSYDGQEITPLQLTTGYYVEDVSLLTYQPLPYEFGTNYCQFKFRVKDDGGEALIGNHSELYDFVIHVNNLDTPPISKDTTIVLRQSETYTGDIDDDIYFLSYDNASFASFIVTTLPEKGTLQHNGSGSFANVVVGEEIPSTATLQYLPGTYDNTDFRNWGTFNFKVKDSNSLESEEYTFHIHLLVTLYIVDFEKSQSKNDHIHFTQTDFDDHYFDFNNDPLDSIIVASVPVNGELFFNSVLVEANDRIPYAKIETEDFHFQPDSFYHGTTTFEYSVINTAAEEPQYNATISLIYSDDRHPPVAVDDVASTTVNIPVWIDALANDYDEDGDSIYLERIVSESNGTAEIIDELVYFTPDHLFSGTATIDYEICDGIDGCSQATITITVTNDIPEISDIYYSGYLPDTIYFSQEDFKAHFDDALPIDRVKFTSLPDGSEGTLYRISGVALAPNEEITVSLIDSIHYVPVSSNGTVAEQILWNGSDGIDYADADATVFINMKERTYPPVAVDDSATTDVITTIEIDVLANDYDPDGDPLRIIDVTLEESEGERGEISIIGEVPNQKVEYIPTQLFSGEVIAHYTITDDRDGTAEADIYITVNAAEGTPSTSGFEYYLRQDTPKHFVRFDFDENFDDPNNLPLEKVVFDSLPRNGTLTLEGNPIVRLQEIPYDLLDSVLYSPNDGYAGLDSVDWTGSNGTLYAREFSQINLTVIPGYRGNSVVLDDILKQGEHGSQLTVEKQDFAAAYHHPNGDTLKYIRIESVPENGYLLYNEDTIQVGDAIEMATYSSLHFIPDDGFTGIDSAKWNGKANIVYADTAANLLFEVGPELQLFNAFTPNGDSINDYWHIKDIEYYPNNTVKIFNKWGLEVFSTTSYNNEDIRWDGTNSNNGKTLGVGTYYYTVDLKDGSEVRSGFVVIAK</sequence>
<comment type="caution">
    <text evidence="3">The sequence shown here is derived from an EMBL/GenBank/DDBJ whole genome shotgun (WGS) entry which is preliminary data.</text>
</comment>
<keyword evidence="1 2" id="KW-0732">Signal</keyword>
<accession>A0A7X8XW41</accession>
<dbReference type="InterPro" id="IPR013517">
    <property type="entry name" value="FG-GAP"/>
</dbReference>
<evidence type="ECO:0000256" key="1">
    <source>
        <dbReference type="ARBA" id="ARBA00022729"/>
    </source>
</evidence>
<dbReference type="Pfam" id="PF17963">
    <property type="entry name" value="Big_9"/>
    <property type="match status" value="2"/>
</dbReference>
<gene>
    <name evidence="3" type="ORF">HGP29_12000</name>
</gene>
<dbReference type="Pfam" id="PF13517">
    <property type="entry name" value="FG-GAP_3"/>
    <property type="match status" value="2"/>
</dbReference>
<dbReference type="EMBL" id="JABAIL010000003">
    <property type="protein sequence ID" value="NLR91937.1"/>
    <property type="molecule type" value="Genomic_DNA"/>
</dbReference>
<dbReference type="Gene3D" id="2.60.40.2810">
    <property type="match status" value="1"/>
</dbReference>
<dbReference type="PANTHER" id="PTHR44103:SF1">
    <property type="entry name" value="PROPROTEIN CONVERTASE P"/>
    <property type="match status" value="1"/>
</dbReference>
<feature type="chain" id="PRO_5030788494" evidence="2">
    <location>
        <begin position="22"/>
        <end position="1784"/>
    </location>
</feature>
<protein>
    <submittedName>
        <fullName evidence="3">Cadherin-like domain-containing protein</fullName>
    </submittedName>
</protein>
<feature type="signal peptide" evidence="2">
    <location>
        <begin position="1"/>
        <end position="21"/>
    </location>
</feature>
<evidence type="ECO:0000313" key="4">
    <source>
        <dbReference type="Proteomes" id="UP000585050"/>
    </source>
</evidence>
<name>A0A7X8XW41_9BACT</name>
<dbReference type="InterPro" id="IPR026341">
    <property type="entry name" value="T9SS_type_B"/>
</dbReference>
<reference evidence="3 4" key="1">
    <citation type="submission" date="2020-04" db="EMBL/GenBank/DDBJ databases">
        <title>Flammeovirga sp. SR4, a novel species isolated from seawater.</title>
        <authorList>
            <person name="Wang X."/>
        </authorList>
    </citation>
    <scope>NUCLEOTIDE SEQUENCE [LARGE SCALE GENOMIC DNA]</scope>
    <source>
        <strain evidence="3 4">SR4</strain>
    </source>
</reference>
<dbReference type="RefSeq" id="WP_168882648.1">
    <property type="nucleotide sequence ID" value="NZ_JABAIL010000003.1"/>
</dbReference>
<organism evidence="3 4">
    <name type="scientific">Flammeovirga agarivorans</name>
    <dbReference type="NCBI Taxonomy" id="2726742"/>
    <lineage>
        <taxon>Bacteria</taxon>
        <taxon>Pseudomonadati</taxon>
        <taxon>Bacteroidota</taxon>
        <taxon>Cytophagia</taxon>
        <taxon>Cytophagales</taxon>
        <taxon>Flammeovirgaceae</taxon>
        <taxon>Flammeovirga</taxon>
    </lineage>
</organism>
<dbReference type="PANTHER" id="PTHR44103">
    <property type="entry name" value="PROPROTEIN CONVERTASE P"/>
    <property type="match status" value="1"/>
</dbReference>
<dbReference type="Proteomes" id="UP000585050">
    <property type="component" value="Unassembled WGS sequence"/>
</dbReference>
<dbReference type="InterPro" id="IPR028994">
    <property type="entry name" value="Integrin_alpha_N"/>
</dbReference>
<keyword evidence="4" id="KW-1185">Reference proteome</keyword>